<dbReference type="GO" id="GO:0016020">
    <property type="term" value="C:membrane"/>
    <property type="evidence" value="ECO:0007669"/>
    <property type="project" value="InterPro"/>
</dbReference>
<sequence length="317" mass="34402">MQACVKLGEEYGNFYIKGWGILKKIAPLFVGLGAISFGIPASLFKIARHEGVVNGPLLFWSFLSAVIILGIIHVARHHWLRDQQTSWRQIVLVMAAGTASGFTNTFYIQSLKLIPVAAAAVMLMQAVWLSVLLGAVIHRRLPSRLQVVSIILVLVGTVLAAGLFPITQVLSPLGLFFSFLAACAYACTMQFTASLGNNLDALSKTWLLCIGAFLLISIVWGPQIMTAPVTGATIKWGVLIALFSMVFPLVAYSIFMPYLELGIGPILSSLELPSSIVVAFILLGETVSWAQIVGVAVIIFAVILPNVWGVWHQRQLE</sequence>
<dbReference type="HOGENOM" id="CLU_033863_6_0_9"/>
<feature type="transmembrane region" description="Helical" evidence="3">
    <location>
        <begin position="205"/>
        <end position="224"/>
    </location>
</feature>
<accession>M5B1J5</accession>
<protein>
    <recommendedName>
        <fullName evidence="4">EamA domain-containing protein</fullName>
    </recommendedName>
</protein>
<proteinExistence type="inferred from homology"/>
<keyword evidence="3" id="KW-0472">Membrane</keyword>
<feature type="transmembrane region" description="Helical" evidence="3">
    <location>
        <begin position="147"/>
        <end position="167"/>
    </location>
</feature>
<dbReference type="InterPro" id="IPR037185">
    <property type="entry name" value="EmrE-like"/>
</dbReference>
<keyword evidence="3" id="KW-0812">Transmembrane</keyword>
<dbReference type="PATRIC" id="fig|1001583.3.peg.2275"/>
<dbReference type="InterPro" id="IPR000620">
    <property type="entry name" value="EamA_dom"/>
</dbReference>
<feature type="transmembrane region" description="Helical" evidence="3">
    <location>
        <begin position="57"/>
        <end position="75"/>
    </location>
</feature>
<comment type="subcellular location">
    <subcellularLocation>
        <location evidence="1">Endomembrane system</location>
        <topology evidence="1">Multi-pass membrane protein</topology>
    </subcellularLocation>
</comment>
<feature type="transmembrane region" description="Helical" evidence="3">
    <location>
        <begin position="289"/>
        <end position="311"/>
    </location>
</feature>
<feature type="transmembrane region" description="Helical" evidence="3">
    <location>
        <begin position="262"/>
        <end position="283"/>
    </location>
</feature>
<evidence type="ECO:0000256" key="1">
    <source>
        <dbReference type="ARBA" id="ARBA00004127"/>
    </source>
</evidence>
<feature type="domain" description="EamA" evidence="4">
    <location>
        <begin position="28"/>
        <end position="160"/>
    </location>
</feature>
<evidence type="ECO:0000259" key="4">
    <source>
        <dbReference type="Pfam" id="PF00892"/>
    </source>
</evidence>
<dbReference type="Pfam" id="PF00892">
    <property type="entry name" value="EamA"/>
    <property type="match status" value="2"/>
</dbReference>
<feature type="domain" description="EamA" evidence="4">
    <location>
        <begin position="173"/>
        <end position="304"/>
    </location>
</feature>
<evidence type="ECO:0000256" key="3">
    <source>
        <dbReference type="SAM" id="Phobius"/>
    </source>
</evidence>
<comment type="similarity">
    <text evidence="2">Belongs to the EamA transporter family.</text>
</comment>
<feature type="transmembrane region" description="Helical" evidence="3">
    <location>
        <begin position="236"/>
        <end position="255"/>
    </location>
</feature>
<dbReference type="SUPFAM" id="SSF103481">
    <property type="entry name" value="Multidrug resistance efflux transporter EmrE"/>
    <property type="match status" value="2"/>
</dbReference>
<dbReference type="Proteomes" id="UP000012042">
    <property type="component" value="Chromosome"/>
</dbReference>
<evidence type="ECO:0000256" key="2">
    <source>
        <dbReference type="ARBA" id="ARBA00007362"/>
    </source>
</evidence>
<evidence type="ECO:0000313" key="5">
    <source>
        <dbReference type="EMBL" id="BAN07926.1"/>
    </source>
</evidence>
<evidence type="ECO:0000313" key="6">
    <source>
        <dbReference type="Proteomes" id="UP000012042"/>
    </source>
</evidence>
<organism evidence="5 6">
    <name type="scientific">Levilactobacillus brevis KB290</name>
    <dbReference type="NCBI Taxonomy" id="1001583"/>
    <lineage>
        <taxon>Bacteria</taxon>
        <taxon>Bacillati</taxon>
        <taxon>Bacillota</taxon>
        <taxon>Bacilli</taxon>
        <taxon>Lactobacillales</taxon>
        <taxon>Lactobacillaceae</taxon>
        <taxon>Levilactobacillus</taxon>
    </lineage>
</organism>
<dbReference type="KEGG" id="lbk:LVISKB_2291"/>
<name>M5B1J5_LEVBR</name>
<feature type="transmembrane region" description="Helical" evidence="3">
    <location>
        <begin position="113"/>
        <end position="135"/>
    </location>
</feature>
<gene>
    <name evidence="5" type="ORF">LVISKB_2291</name>
</gene>
<dbReference type="AlphaFoldDB" id="M5B1J5"/>
<dbReference type="EMBL" id="AP012167">
    <property type="protein sequence ID" value="BAN07926.1"/>
    <property type="molecule type" value="Genomic_DNA"/>
</dbReference>
<reference evidence="5 6" key="1">
    <citation type="journal article" date="2013" name="PLoS ONE">
        <title>Genomic Analysis by Deep Sequencing of the Probiotic Lactobacillus brevis KB290 Harboring Nine Plasmids Reveals Genomic Stability.</title>
        <authorList>
            <person name="Fukao M."/>
            <person name="Oshima K."/>
            <person name="Morita H."/>
            <person name="Toh H."/>
            <person name="Suda W."/>
            <person name="Kim S.W."/>
            <person name="Suzuki S."/>
            <person name="Yakabe T."/>
            <person name="Hattori M."/>
            <person name="Yajima N."/>
        </authorList>
    </citation>
    <scope>NUCLEOTIDE SEQUENCE [LARGE SCALE GENOMIC DNA]</scope>
    <source>
        <strain evidence="5 6">KB290</strain>
    </source>
</reference>
<keyword evidence="3" id="KW-1133">Transmembrane helix</keyword>
<feature type="transmembrane region" description="Helical" evidence="3">
    <location>
        <begin position="173"/>
        <end position="193"/>
    </location>
</feature>
<feature type="transmembrane region" description="Helical" evidence="3">
    <location>
        <begin position="25"/>
        <end position="45"/>
    </location>
</feature>
<feature type="transmembrane region" description="Helical" evidence="3">
    <location>
        <begin position="87"/>
        <end position="107"/>
    </location>
</feature>